<name>A0A0D2DID5_9EURO</name>
<reference evidence="1 2" key="1">
    <citation type="submission" date="2015-01" db="EMBL/GenBank/DDBJ databases">
        <title>The Genome Sequence of Exophiala xenobiotica CBS118157.</title>
        <authorList>
            <consortium name="The Broad Institute Genomics Platform"/>
            <person name="Cuomo C."/>
            <person name="de Hoog S."/>
            <person name="Gorbushina A."/>
            <person name="Stielow B."/>
            <person name="Teixiera M."/>
            <person name="Abouelleil A."/>
            <person name="Chapman S.B."/>
            <person name="Priest M."/>
            <person name="Young S.K."/>
            <person name="Wortman J."/>
            <person name="Nusbaum C."/>
            <person name="Birren B."/>
        </authorList>
    </citation>
    <scope>NUCLEOTIDE SEQUENCE [LARGE SCALE GENOMIC DNA]</scope>
    <source>
        <strain evidence="1 2">CBS 118157</strain>
    </source>
</reference>
<evidence type="ECO:0000313" key="2">
    <source>
        <dbReference type="Proteomes" id="UP000054342"/>
    </source>
</evidence>
<dbReference type="Gene3D" id="3.60.15.10">
    <property type="entry name" value="Ribonuclease Z/Hydroxyacylglutathione hydrolase-like"/>
    <property type="match status" value="1"/>
</dbReference>
<organism evidence="1 2">
    <name type="scientific">Exophiala xenobiotica</name>
    <dbReference type="NCBI Taxonomy" id="348802"/>
    <lineage>
        <taxon>Eukaryota</taxon>
        <taxon>Fungi</taxon>
        <taxon>Dikarya</taxon>
        <taxon>Ascomycota</taxon>
        <taxon>Pezizomycotina</taxon>
        <taxon>Eurotiomycetes</taxon>
        <taxon>Chaetothyriomycetidae</taxon>
        <taxon>Chaetothyriales</taxon>
        <taxon>Herpotrichiellaceae</taxon>
        <taxon>Exophiala</taxon>
    </lineage>
</organism>
<dbReference type="OrthoDB" id="536211at2759"/>
<evidence type="ECO:0008006" key="3">
    <source>
        <dbReference type="Google" id="ProtNLM"/>
    </source>
</evidence>
<dbReference type="SUPFAM" id="SSF56281">
    <property type="entry name" value="Metallo-hydrolase/oxidoreductase"/>
    <property type="match status" value="1"/>
</dbReference>
<dbReference type="HOGENOM" id="CLU_054962_1_0_1"/>
<protein>
    <recommendedName>
        <fullName evidence="3">Metallo-beta-lactamase domain-containing protein</fullName>
    </recommendedName>
</protein>
<dbReference type="AlphaFoldDB" id="A0A0D2DID5"/>
<dbReference type="Proteomes" id="UP000054342">
    <property type="component" value="Unassembled WGS sequence"/>
</dbReference>
<dbReference type="EMBL" id="KN847317">
    <property type="protein sequence ID" value="KIW62057.1"/>
    <property type="molecule type" value="Genomic_DNA"/>
</dbReference>
<dbReference type="InterPro" id="IPR036866">
    <property type="entry name" value="RibonucZ/Hydroxyglut_hydro"/>
</dbReference>
<dbReference type="GeneID" id="25324017"/>
<sequence>MVTTLSIPVLKKHWPNVRAITTPSVVKHMETQLTPARFEGLWLKYFPGDQIAQPQVPAESTDSNTFHIDRHECRAVEVGHSDTYDMMVLYVPSIHLVVAGDVVYGDVHQFFGEANTTEKRKEWLRTLDTFESLNPHTVIAGHKRAGTVDGTFNLQSTREYIFAFEDAVKTSSKWEDLFAEIKDRYPGRINLHAILARALVAFPAR</sequence>
<proteinExistence type="predicted"/>
<dbReference type="RefSeq" id="XP_013322641.1">
    <property type="nucleotide sequence ID" value="XM_013467187.1"/>
</dbReference>
<evidence type="ECO:0000313" key="1">
    <source>
        <dbReference type="EMBL" id="KIW62057.1"/>
    </source>
</evidence>
<keyword evidence="2" id="KW-1185">Reference proteome</keyword>
<accession>A0A0D2DID5</accession>
<gene>
    <name evidence="1" type="ORF">PV05_02109</name>
</gene>